<dbReference type="RefSeq" id="WP_354487976.1">
    <property type="nucleotide sequence ID" value="NZ_JBEPMC010000001.1"/>
</dbReference>
<reference evidence="1 2" key="1">
    <citation type="submission" date="2024-06" db="EMBL/GenBank/DDBJ databases">
        <title>Genomic Encyclopedia of Type Strains, Phase IV (KMG-IV): sequencing the most valuable type-strain genomes for metagenomic binning, comparative biology and taxonomic classification.</title>
        <authorList>
            <person name="Goeker M."/>
        </authorList>
    </citation>
    <scope>NUCLEOTIDE SEQUENCE [LARGE SCALE GENOMIC DNA]</scope>
    <source>
        <strain evidence="1 2">DSM 100022</strain>
    </source>
</reference>
<organism evidence="1 2">
    <name type="scientific">Mesorhizobium robiniae</name>
    <dbReference type="NCBI Taxonomy" id="559315"/>
    <lineage>
        <taxon>Bacteria</taxon>
        <taxon>Pseudomonadati</taxon>
        <taxon>Pseudomonadota</taxon>
        <taxon>Alphaproteobacteria</taxon>
        <taxon>Hyphomicrobiales</taxon>
        <taxon>Phyllobacteriaceae</taxon>
        <taxon>Mesorhizobium</taxon>
    </lineage>
</organism>
<dbReference type="Proteomes" id="UP001549204">
    <property type="component" value="Unassembled WGS sequence"/>
</dbReference>
<comment type="caution">
    <text evidence="1">The sequence shown here is derived from an EMBL/GenBank/DDBJ whole genome shotgun (WGS) entry which is preliminary data.</text>
</comment>
<keyword evidence="2" id="KW-1185">Reference proteome</keyword>
<evidence type="ECO:0000313" key="1">
    <source>
        <dbReference type="EMBL" id="MET3577669.1"/>
    </source>
</evidence>
<dbReference type="EMBL" id="JBEPMC010000001">
    <property type="protein sequence ID" value="MET3577669.1"/>
    <property type="molecule type" value="Genomic_DNA"/>
</dbReference>
<gene>
    <name evidence="1" type="ORF">ABID19_000684</name>
</gene>
<evidence type="ECO:0000313" key="2">
    <source>
        <dbReference type="Proteomes" id="UP001549204"/>
    </source>
</evidence>
<protein>
    <submittedName>
        <fullName evidence="1">Uncharacterized protein</fullName>
    </submittedName>
</protein>
<name>A0ABV2GHC1_9HYPH</name>
<accession>A0ABV2GHC1</accession>
<sequence length="409" mass="43638">MARPATAAVRLLTGEREPVRLATTANIILQGLKTIDGVMTEVGDRVLVKNQTDARQNGIYTASEGTWYRAADARSARTLQKGTTVHVQEGTVSAAFTYSFQTFDPVIGTDDILITFYLSDNLVSDATAAVDALVDEAAISAAQAAALAGPGYGINIGSPIDRPSDFTVTGSDMGILHIVTAPLGVTRLVTMPPANAHVGKAISILVPFDEDGIVQLLATPGQASSLVSDYGTDQFYLWAGEQITLYASTLRWIILDWKKNPMHLQASAPSTDVALPTDQTPVEITGWTTTTAGTYLRRSALALDGGAPVRARLPRRGVYLLEFECFVTFSLAPSSLYAYVNQAGSSVIANRGYMQLIQPPTPTQGVIRLKQMFSNNRITLNLYLLCLGGAAPVLAGSSSSPRIRLTELA</sequence>
<proteinExistence type="predicted"/>